<evidence type="ECO:0000313" key="16">
    <source>
        <dbReference type="Proteomes" id="UP000178187"/>
    </source>
</evidence>
<comment type="cofactor">
    <cofactor evidence="1">
        <name>Zn(2+)</name>
        <dbReference type="ChEBI" id="CHEBI:29105"/>
    </cofactor>
</comment>
<evidence type="ECO:0000259" key="14">
    <source>
        <dbReference type="Pfam" id="PF02163"/>
    </source>
</evidence>
<feature type="transmembrane region" description="Helical" evidence="13">
    <location>
        <begin position="6"/>
        <end position="28"/>
    </location>
</feature>
<dbReference type="GO" id="GO:0008237">
    <property type="term" value="F:metallopeptidase activity"/>
    <property type="evidence" value="ECO:0007669"/>
    <property type="project" value="UniProtKB-KW"/>
</dbReference>
<organism evidence="15 16">
    <name type="scientific">Candidatus Danuiimicrobium aquiferis</name>
    <dbReference type="NCBI Taxonomy" id="1801832"/>
    <lineage>
        <taxon>Bacteria</taxon>
        <taxon>Pseudomonadati</taxon>
        <taxon>Candidatus Omnitrophota</taxon>
        <taxon>Candidatus Danuiimicrobium</taxon>
    </lineage>
</organism>
<evidence type="ECO:0000256" key="9">
    <source>
        <dbReference type="ARBA" id="ARBA00022833"/>
    </source>
</evidence>
<gene>
    <name evidence="15" type="ORF">A3G33_08955</name>
</gene>
<keyword evidence="8" id="KW-0378">Hydrolase</keyword>
<proteinExistence type="inferred from homology"/>
<dbReference type="Proteomes" id="UP000178187">
    <property type="component" value="Unassembled WGS sequence"/>
</dbReference>
<evidence type="ECO:0000256" key="7">
    <source>
        <dbReference type="ARBA" id="ARBA00022723"/>
    </source>
</evidence>
<dbReference type="EMBL" id="MHFR01000032">
    <property type="protein sequence ID" value="OGW98506.1"/>
    <property type="molecule type" value="Genomic_DNA"/>
</dbReference>
<evidence type="ECO:0000256" key="8">
    <source>
        <dbReference type="ARBA" id="ARBA00022801"/>
    </source>
</evidence>
<feature type="transmembrane region" description="Helical" evidence="13">
    <location>
        <begin position="89"/>
        <end position="108"/>
    </location>
</feature>
<evidence type="ECO:0000256" key="10">
    <source>
        <dbReference type="ARBA" id="ARBA00022989"/>
    </source>
</evidence>
<dbReference type="Pfam" id="PF02163">
    <property type="entry name" value="Peptidase_M50"/>
    <property type="match status" value="1"/>
</dbReference>
<comment type="similarity">
    <text evidence="3">Belongs to the peptidase M50B family.</text>
</comment>
<keyword evidence="12 13" id="KW-0472">Membrane</keyword>
<reference evidence="15 16" key="1">
    <citation type="journal article" date="2016" name="Nat. Commun.">
        <title>Thousands of microbial genomes shed light on interconnected biogeochemical processes in an aquifer system.</title>
        <authorList>
            <person name="Anantharaman K."/>
            <person name="Brown C.T."/>
            <person name="Hug L.A."/>
            <person name="Sharon I."/>
            <person name="Castelle C.J."/>
            <person name="Probst A.J."/>
            <person name="Thomas B.C."/>
            <person name="Singh A."/>
            <person name="Wilkins M.J."/>
            <person name="Karaoz U."/>
            <person name="Brodie E.L."/>
            <person name="Williams K.H."/>
            <person name="Hubbard S.S."/>
            <person name="Banfield J.F."/>
        </authorList>
    </citation>
    <scope>NUCLEOTIDE SEQUENCE [LARGE SCALE GENOMIC DNA]</scope>
</reference>
<keyword evidence="4" id="KW-1003">Cell membrane</keyword>
<dbReference type="PANTHER" id="PTHR35864:SF1">
    <property type="entry name" value="ZINC METALLOPROTEASE YWHC-RELATED"/>
    <property type="match status" value="1"/>
</dbReference>
<feature type="transmembrane region" description="Helical" evidence="13">
    <location>
        <begin position="115"/>
        <end position="135"/>
    </location>
</feature>
<keyword evidence="9" id="KW-0862">Zinc</keyword>
<sequence length="200" mass="22427">MGLVGWILIFLGTVMIHEVAHGAVAYLCGDRTAKIMGRLSLNPLKHIDWFWTVAFPAMLFISTGGRFMIGMAKPVPVNFSALHHPKRDMIWVALAGPLANVVLAKFLLVGYQLTGFIFFLYGVYFSLGLAVFNMLPIPPLDGSRVAAGLLPRPLDYYYLKTEPYGFLIVMVLYFTGFVYYWIIPGINLLAQFLNAPMMRL</sequence>
<evidence type="ECO:0000256" key="3">
    <source>
        <dbReference type="ARBA" id="ARBA00007931"/>
    </source>
</evidence>
<comment type="subcellular location">
    <subcellularLocation>
        <location evidence="2">Cell membrane</location>
        <topology evidence="2">Multi-pass membrane protein</topology>
    </subcellularLocation>
</comment>
<keyword evidence="11" id="KW-0482">Metalloprotease</keyword>
<accession>A0A1G1L022</accession>
<dbReference type="GO" id="GO:0005886">
    <property type="term" value="C:plasma membrane"/>
    <property type="evidence" value="ECO:0007669"/>
    <property type="project" value="UniProtKB-SubCell"/>
</dbReference>
<feature type="domain" description="Peptidase M50" evidence="14">
    <location>
        <begin position="7"/>
        <end position="111"/>
    </location>
</feature>
<protein>
    <recommendedName>
        <fullName evidence="14">Peptidase M50 domain-containing protein</fullName>
    </recommendedName>
</protein>
<evidence type="ECO:0000256" key="12">
    <source>
        <dbReference type="ARBA" id="ARBA00023136"/>
    </source>
</evidence>
<dbReference type="InterPro" id="IPR008915">
    <property type="entry name" value="Peptidase_M50"/>
</dbReference>
<keyword evidence="10 13" id="KW-1133">Transmembrane helix</keyword>
<comment type="caution">
    <text evidence="15">The sequence shown here is derived from an EMBL/GenBank/DDBJ whole genome shotgun (WGS) entry which is preliminary data.</text>
</comment>
<dbReference type="CDD" id="cd06158">
    <property type="entry name" value="S2P-M50_like_1"/>
    <property type="match status" value="1"/>
</dbReference>
<evidence type="ECO:0000256" key="4">
    <source>
        <dbReference type="ARBA" id="ARBA00022475"/>
    </source>
</evidence>
<feature type="transmembrane region" description="Helical" evidence="13">
    <location>
        <begin position="49"/>
        <end position="69"/>
    </location>
</feature>
<dbReference type="GO" id="GO:0006508">
    <property type="term" value="P:proteolysis"/>
    <property type="evidence" value="ECO:0007669"/>
    <property type="project" value="UniProtKB-KW"/>
</dbReference>
<dbReference type="PANTHER" id="PTHR35864">
    <property type="entry name" value="ZINC METALLOPROTEASE MJ0611-RELATED"/>
    <property type="match status" value="1"/>
</dbReference>
<dbReference type="InterPro" id="IPR052348">
    <property type="entry name" value="Metallopeptidase_M50B"/>
</dbReference>
<evidence type="ECO:0000256" key="11">
    <source>
        <dbReference type="ARBA" id="ARBA00023049"/>
    </source>
</evidence>
<evidence type="ECO:0000313" key="15">
    <source>
        <dbReference type="EMBL" id="OGW98506.1"/>
    </source>
</evidence>
<evidence type="ECO:0000256" key="6">
    <source>
        <dbReference type="ARBA" id="ARBA00022692"/>
    </source>
</evidence>
<dbReference type="AlphaFoldDB" id="A0A1G1L022"/>
<evidence type="ECO:0000256" key="13">
    <source>
        <dbReference type="SAM" id="Phobius"/>
    </source>
</evidence>
<feature type="transmembrane region" description="Helical" evidence="13">
    <location>
        <begin position="164"/>
        <end position="190"/>
    </location>
</feature>
<keyword evidence="7" id="KW-0479">Metal-binding</keyword>
<dbReference type="InterPro" id="IPR044537">
    <property type="entry name" value="Rip2-like"/>
</dbReference>
<evidence type="ECO:0000256" key="5">
    <source>
        <dbReference type="ARBA" id="ARBA00022670"/>
    </source>
</evidence>
<keyword evidence="5" id="KW-0645">Protease</keyword>
<keyword evidence="6 13" id="KW-0812">Transmembrane</keyword>
<dbReference type="GO" id="GO:0046872">
    <property type="term" value="F:metal ion binding"/>
    <property type="evidence" value="ECO:0007669"/>
    <property type="project" value="UniProtKB-KW"/>
</dbReference>
<evidence type="ECO:0000256" key="1">
    <source>
        <dbReference type="ARBA" id="ARBA00001947"/>
    </source>
</evidence>
<evidence type="ECO:0000256" key="2">
    <source>
        <dbReference type="ARBA" id="ARBA00004651"/>
    </source>
</evidence>
<name>A0A1G1L022_9BACT</name>